<dbReference type="Pfam" id="PF00076">
    <property type="entry name" value="RRM_1"/>
    <property type="match status" value="1"/>
</dbReference>
<comment type="caution">
    <text evidence="4">The sequence shown here is derived from an EMBL/GenBank/DDBJ whole genome shotgun (WGS) entry which is preliminary data.</text>
</comment>
<feature type="compositionally biased region" description="Basic and acidic residues" evidence="2">
    <location>
        <begin position="474"/>
        <end position="517"/>
    </location>
</feature>
<dbReference type="GeneID" id="87867902"/>
<accession>A0AAE0JBM7</accession>
<dbReference type="InterPro" id="IPR035979">
    <property type="entry name" value="RBD_domain_sf"/>
</dbReference>
<organism evidence="4 5">
    <name type="scientific">Neurospora tetraspora</name>
    <dbReference type="NCBI Taxonomy" id="94610"/>
    <lineage>
        <taxon>Eukaryota</taxon>
        <taxon>Fungi</taxon>
        <taxon>Dikarya</taxon>
        <taxon>Ascomycota</taxon>
        <taxon>Pezizomycotina</taxon>
        <taxon>Sordariomycetes</taxon>
        <taxon>Sordariomycetidae</taxon>
        <taxon>Sordariales</taxon>
        <taxon>Sordariaceae</taxon>
        <taxon>Neurospora</taxon>
    </lineage>
</organism>
<dbReference type="AlphaFoldDB" id="A0AAE0JBM7"/>
<feature type="compositionally biased region" description="Basic and acidic residues" evidence="2">
    <location>
        <begin position="455"/>
        <end position="467"/>
    </location>
</feature>
<reference evidence="4" key="1">
    <citation type="journal article" date="2023" name="Mol. Phylogenet. Evol.">
        <title>Genome-scale phylogeny and comparative genomics of the fungal order Sordariales.</title>
        <authorList>
            <person name="Hensen N."/>
            <person name="Bonometti L."/>
            <person name="Westerberg I."/>
            <person name="Brannstrom I.O."/>
            <person name="Guillou S."/>
            <person name="Cros-Aarteil S."/>
            <person name="Calhoun S."/>
            <person name="Haridas S."/>
            <person name="Kuo A."/>
            <person name="Mondo S."/>
            <person name="Pangilinan J."/>
            <person name="Riley R."/>
            <person name="LaButti K."/>
            <person name="Andreopoulos B."/>
            <person name="Lipzen A."/>
            <person name="Chen C."/>
            <person name="Yan M."/>
            <person name="Daum C."/>
            <person name="Ng V."/>
            <person name="Clum A."/>
            <person name="Steindorff A."/>
            <person name="Ohm R.A."/>
            <person name="Martin F."/>
            <person name="Silar P."/>
            <person name="Natvig D.O."/>
            <person name="Lalanne C."/>
            <person name="Gautier V."/>
            <person name="Ament-Velasquez S.L."/>
            <person name="Kruys A."/>
            <person name="Hutchinson M.I."/>
            <person name="Powell A.J."/>
            <person name="Barry K."/>
            <person name="Miller A.N."/>
            <person name="Grigoriev I.V."/>
            <person name="Debuchy R."/>
            <person name="Gladieux P."/>
            <person name="Hiltunen Thoren M."/>
            <person name="Johannesson H."/>
        </authorList>
    </citation>
    <scope>NUCLEOTIDE SEQUENCE</scope>
    <source>
        <strain evidence="4">CBS 560.94</strain>
    </source>
</reference>
<dbReference type="CDD" id="cd00590">
    <property type="entry name" value="RRM_SF"/>
    <property type="match status" value="1"/>
</dbReference>
<dbReference type="GO" id="GO:0005737">
    <property type="term" value="C:cytoplasm"/>
    <property type="evidence" value="ECO:0007669"/>
    <property type="project" value="TreeGrafter"/>
</dbReference>
<feature type="compositionally biased region" description="Low complexity" evidence="2">
    <location>
        <begin position="523"/>
        <end position="534"/>
    </location>
</feature>
<dbReference type="SUPFAM" id="SSF54928">
    <property type="entry name" value="RNA-binding domain, RBD"/>
    <property type="match status" value="2"/>
</dbReference>
<dbReference type="SMART" id="SM00360">
    <property type="entry name" value="RRM"/>
    <property type="match status" value="2"/>
</dbReference>
<gene>
    <name evidence="4" type="ORF">B0H65DRAFT_579045</name>
</gene>
<dbReference type="Proteomes" id="UP001278500">
    <property type="component" value="Unassembled WGS sequence"/>
</dbReference>
<feature type="region of interest" description="Disordered" evidence="2">
    <location>
        <begin position="432"/>
        <end position="546"/>
    </location>
</feature>
<evidence type="ECO:0000256" key="1">
    <source>
        <dbReference type="ARBA" id="ARBA00022884"/>
    </source>
</evidence>
<dbReference type="InterPro" id="IPR012677">
    <property type="entry name" value="Nucleotide-bd_a/b_plait_sf"/>
</dbReference>
<evidence type="ECO:0000259" key="3">
    <source>
        <dbReference type="SMART" id="SM00360"/>
    </source>
</evidence>
<proteinExistence type="predicted"/>
<feature type="compositionally biased region" description="Gly residues" evidence="2">
    <location>
        <begin position="436"/>
        <end position="449"/>
    </location>
</feature>
<evidence type="ECO:0000313" key="4">
    <source>
        <dbReference type="EMBL" id="KAK3340926.1"/>
    </source>
</evidence>
<dbReference type="EMBL" id="JAUEPP010000006">
    <property type="protein sequence ID" value="KAK3340926.1"/>
    <property type="molecule type" value="Genomic_DNA"/>
</dbReference>
<protein>
    <recommendedName>
        <fullName evidence="3">RRM domain-containing protein</fullName>
    </recommendedName>
</protein>
<reference evidence="4" key="2">
    <citation type="submission" date="2023-06" db="EMBL/GenBank/DDBJ databases">
        <authorList>
            <consortium name="Lawrence Berkeley National Laboratory"/>
            <person name="Haridas S."/>
            <person name="Hensen N."/>
            <person name="Bonometti L."/>
            <person name="Westerberg I."/>
            <person name="Brannstrom I.O."/>
            <person name="Guillou S."/>
            <person name="Cros-Aarteil S."/>
            <person name="Calhoun S."/>
            <person name="Kuo A."/>
            <person name="Mondo S."/>
            <person name="Pangilinan J."/>
            <person name="Riley R."/>
            <person name="Labutti K."/>
            <person name="Andreopoulos B."/>
            <person name="Lipzen A."/>
            <person name="Chen C."/>
            <person name="Yanf M."/>
            <person name="Daum C."/>
            <person name="Ng V."/>
            <person name="Clum A."/>
            <person name="Steindorff A."/>
            <person name="Ohm R."/>
            <person name="Martin F."/>
            <person name="Silar P."/>
            <person name="Natvig D."/>
            <person name="Lalanne C."/>
            <person name="Gautier V."/>
            <person name="Ament-Velasquez S.L."/>
            <person name="Kruys A."/>
            <person name="Hutchinson M.I."/>
            <person name="Powell A.J."/>
            <person name="Barry K."/>
            <person name="Miller A.N."/>
            <person name="Grigoriev I.V."/>
            <person name="Debuchy R."/>
            <person name="Gladieux P."/>
            <person name="Thoren M.H."/>
            <person name="Johannesson H."/>
        </authorList>
    </citation>
    <scope>NUCLEOTIDE SEQUENCE</scope>
    <source>
        <strain evidence="4">CBS 560.94</strain>
    </source>
</reference>
<evidence type="ECO:0000313" key="5">
    <source>
        <dbReference type="Proteomes" id="UP001278500"/>
    </source>
</evidence>
<keyword evidence="1" id="KW-0694">RNA-binding</keyword>
<dbReference type="GO" id="GO:0005634">
    <property type="term" value="C:nucleus"/>
    <property type="evidence" value="ECO:0007669"/>
    <property type="project" value="TreeGrafter"/>
</dbReference>
<feature type="domain" description="RRM" evidence="3">
    <location>
        <begin position="32"/>
        <end position="100"/>
    </location>
</feature>
<dbReference type="RefSeq" id="XP_062679868.1">
    <property type="nucleotide sequence ID" value="XM_062830748.1"/>
</dbReference>
<dbReference type="InterPro" id="IPR000504">
    <property type="entry name" value="RRM_dom"/>
</dbReference>
<dbReference type="PANTHER" id="PTHR23003">
    <property type="entry name" value="RNA RECOGNITION MOTIF RRM DOMAIN CONTAINING PROTEIN"/>
    <property type="match status" value="1"/>
</dbReference>
<feature type="domain" description="RRM" evidence="3">
    <location>
        <begin position="339"/>
        <end position="419"/>
    </location>
</feature>
<dbReference type="InterPro" id="IPR050374">
    <property type="entry name" value="RRT5_SRSF_SR"/>
</dbReference>
<dbReference type="Gene3D" id="3.30.70.330">
    <property type="match status" value="2"/>
</dbReference>
<name>A0AAE0JBM7_9PEZI</name>
<keyword evidence="5" id="KW-1185">Reference proteome</keyword>
<dbReference type="GO" id="GO:0003729">
    <property type="term" value="F:mRNA binding"/>
    <property type="evidence" value="ECO:0007669"/>
    <property type="project" value="TreeGrafter"/>
</dbReference>
<sequence length="601" mass="63212">MPGSRSSKNAKDSIRTADTVFVEDGELTGIYYIPISGLPHTTTWQQLKDHVRRGCGVEADKIEVYAPLGGCVRIRERDNFDKAFTFLNGSTLNGRALFADGRNKGGRVMVKPTIAVPLTVRPTASLETDPAPAYGYGFSPGGAAGGMIPAFANMALSGSSAVYGAAQPYGGHVVAPYPEAPLMTSPYSVDPAWNPYASIGQPYNAHQGFNSGYATHDHGQEAYTQAWVAAPVYHSPPIYPEGYNNYEGTIAAAVTPPIPVQNHRTNSIANSLASIPSPSTPTTTIITNIGTPNTVNTVNTALTVPSPPPNTHNPPFSFPITLPGPHPLQSQHQQQQPHTILITGLSKKDLTPDKIRLLVSKHVSEVVAAQIQGIQISDRKETTLHGHTAYVRFKTIEDAELAVAHLDKKLFGKYTLGVKVWVPERGAVFVGEEGDGSGGGGKGGGGLTVGGAAAEGERRGGEVKESGDGGGKNGESKNMDGPRGKGKEKSDQGAKDTKNKDNNSKDDASGQRTETQKEQIVNTQSTATSAATLAVPPKLGHRRESTSGVVIANGSYTTNTTTAEAVAAGKKDRSSSLSAMSKADVVIARGSWATTKSPTKN</sequence>
<evidence type="ECO:0000256" key="2">
    <source>
        <dbReference type="SAM" id="MobiDB-lite"/>
    </source>
</evidence>